<dbReference type="STRING" id="1314781.A0A165MZ73"/>
<proteinExistence type="inferred from homology"/>
<dbReference type="InParanoid" id="A0A165MZ73"/>
<dbReference type="EMBL" id="KV425904">
    <property type="protein sequence ID" value="KZV99974.1"/>
    <property type="molecule type" value="Genomic_DNA"/>
</dbReference>
<gene>
    <name evidence="4" type="ORF">EXIGLDRAFT_188939</name>
</gene>
<dbReference type="PANTHER" id="PTHR43142">
    <property type="entry name" value="CARBOXYLIC ESTER HYDROLASE"/>
    <property type="match status" value="1"/>
</dbReference>
<dbReference type="SUPFAM" id="SSF53474">
    <property type="entry name" value="alpha/beta-Hydrolases"/>
    <property type="match status" value="1"/>
</dbReference>
<accession>A0A165MZ73</accession>
<dbReference type="FunCoup" id="A0A165MZ73">
    <property type="interactions" value="2"/>
</dbReference>
<dbReference type="GO" id="GO:0016787">
    <property type="term" value="F:hydrolase activity"/>
    <property type="evidence" value="ECO:0007669"/>
    <property type="project" value="UniProtKB-KW"/>
</dbReference>
<dbReference type="AlphaFoldDB" id="A0A165MZ73"/>
<evidence type="ECO:0000259" key="3">
    <source>
        <dbReference type="Pfam" id="PF00135"/>
    </source>
</evidence>
<dbReference type="Pfam" id="PF00135">
    <property type="entry name" value="COesterase"/>
    <property type="match status" value="1"/>
</dbReference>
<dbReference type="Proteomes" id="UP000077266">
    <property type="component" value="Unassembled WGS sequence"/>
</dbReference>
<evidence type="ECO:0000313" key="4">
    <source>
        <dbReference type="EMBL" id="KZV99974.1"/>
    </source>
</evidence>
<dbReference type="InterPro" id="IPR029058">
    <property type="entry name" value="AB_hydrolase_fold"/>
</dbReference>
<organism evidence="4 5">
    <name type="scientific">Exidia glandulosa HHB12029</name>
    <dbReference type="NCBI Taxonomy" id="1314781"/>
    <lineage>
        <taxon>Eukaryota</taxon>
        <taxon>Fungi</taxon>
        <taxon>Dikarya</taxon>
        <taxon>Basidiomycota</taxon>
        <taxon>Agaricomycotina</taxon>
        <taxon>Agaricomycetes</taxon>
        <taxon>Auriculariales</taxon>
        <taxon>Exidiaceae</taxon>
        <taxon>Exidia</taxon>
    </lineage>
</organism>
<evidence type="ECO:0000313" key="5">
    <source>
        <dbReference type="Proteomes" id="UP000077266"/>
    </source>
</evidence>
<comment type="similarity">
    <text evidence="1">Belongs to the type-B carboxylesterase/lipase family.</text>
</comment>
<feature type="domain" description="Carboxylesterase type B" evidence="3">
    <location>
        <begin position="19"/>
        <end position="451"/>
    </location>
</feature>
<name>A0A165MZ73_EXIGL</name>
<sequence>MAPRFTHLSQELAQTAKSIEVKTRYGAVTGGTAANGAAVFLELPYALPPNRFENPVPLPDDYRYSSEPFVHESAYAVQPMNDGQAAGVAIEDKLGLGTATENPLFLNIVCPADFQVLSKLPVKVYIHGGFLQFGSPHGVNSQSQYVACERGEVWVNVGYRLSAFGFLANGEPYVGGNYGFKDQWLALEWVKANISAFSGNPEDVQIVGLSAGAHSCHQLLHYASRLPEATLAPFQSALLMSNAILLDAKTPAELRTQYLALLNALDITETGGEGLSILSDAKKTPATSITTAIDEERLGPGLGTFRGCSDGDWMKLGAMQWQRSGGFAAGLKAHGVKSIIIGDLVDEWYLYSIAHTIKTPDDVPDNLKRYYSEAMVERLMKHYPSLPSDADEESCARLCGEILSDGQVHLPVRVLARDLRKDGFPVVRYHIKWTPPGVRPKGLVTHSTDRPMWGLRHNMLTSSDLEVARAWLAAVSKATQDVTASDRPLNSVLTLQSDQSIGWATDERWERMMEIASDLGL</sequence>
<dbReference type="Gene3D" id="3.40.50.1820">
    <property type="entry name" value="alpha/beta hydrolase"/>
    <property type="match status" value="1"/>
</dbReference>
<dbReference type="InterPro" id="IPR002018">
    <property type="entry name" value="CarbesteraseB"/>
</dbReference>
<evidence type="ECO:0000256" key="2">
    <source>
        <dbReference type="ARBA" id="ARBA00022801"/>
    </source>
</evidence>
<protein>
    <submittedName>
        <fullName evidence="4">Alpha/beta-hydrolase</fullName>
    </submittedName>
</protein>
<keyword evidence="5" id="KW-1185">Reference proteome</keyword>
<dbReference type="PANTHER" id="PTHR43142:SF1">
    <property type="entry name" value="CARBOXYLIC ESTER HYDROLASE"/>
    <property type="match status" value="1"/>
</dbReference>
<keyword evidence="2 4" id="KW-0378">Hydrolase</keyword>
<evidence type="ECO:0000256" key="1">
    <source>
        <dbReference type="ARBA" id="ARBA00005964"/>
    </source>
</evidence>
<dbReference type="ESTHER" id="exigl-a0a165mz73">
    <property type="family name" value="Fungal_carboxylesterase_lipase"/>
</dbReference>
<reference evidence="4 5" key="1">
    <citation type="journal article" date="2016" name="Mol. Biol. Evol.">
        <title>Comparative Genomics of Early-Diverging Mushroom-Forming Fungi Provides Insights into the Origins of Lignocellulose Decay Capabilities.</title>
        <authorList>
            <person name="Nagy L.G."/>
            <person name="Riley R."/>
            <person name="Tritt A."/>
            <person name="Adam C."/>
            <person name="Daum C."/>
            <person name="Floudas D."/>
            <person name="Sun H."/>
            <person name="Yadav J.S."/>
            <person name="Pangilinan J."/>
            <person name="Larsson K.H."/>
            <person name="Matsuura K."/>
            <person name="Barry K."/>
            <person name="Labutti K."/>
            <person name="Kuo R."/>
            <person name="Ohm R.A."/>
            <person name="Bhattacharya S.S."/>
            <person name="Shirouzu T."/>
            <person name="Yoshinaga Y."/>
            <person name="Martin F.M."/>
            <person name="Grigoriev I.V."/>
            <person name="Hibbett D.S."/>
        </authorList>
    </citation>
    <scope>NUCLEOTIDE SEQUENCE [LARGE SCALE GENOMIC DNA]</scope>
    <source>
        <strain evidence="4 5">HHB12029</strain>
    </source>
</reference>
<dbReference type="OrthoDB" id="6846267at2759"/>